<reference evidence="2" key="1">
    <citation type="submission" date="2020-05" db="EMBL/GenBank/DDBJ databases">
        <title>WGS assembly of Panicum virgatum.</title>
        <authorList>
            <person name="Lovell J.T."/>
            <person name="Jenkins J."/>
            <person name="Shu S."/>
            <person name="Juenger T.E."/>
            <person name="Schmutz J."/>
        </authorList>
    </citation>
    <scope>NUCLEOTIDE SEQUENCE</scope>
    <source>
        <strain evidence="2">AP13</strain>
    </source>
</reference>
<dbReference type="Proteomes" id="UP000823388">
    <property type="component" value="Chromosome 5N"/>
</dbReference>
<comment type="caution">
    <text evidence="2">The sequence shown here is derived from an EMBL/GenBank/DDBJ whole genome shotgun (WGS) entry which is preliminary data.</text>
</comment>
<accession>A0A8T0RS39</accession>
<keyword evidence="3" id="KW-1185">Reference proteome</keyword>
<dbReference type="PANTHER" id="PTHR33334">
    <property type="entry name" value="PROTEIN LNK1"/>
    <property type="match status" value="1"/>
</dbReference>
<dbReference type="InterPro" id="IPR039928">
    <property type="entry name" value="LNK"/>
</dbReference>
<evidence type="ECO:0000313" key="3">
    <source>
        <dbReference type="Proteomes" id="UP000823388"/>
    </source>
</evidence>
<organism evidence="2 3">
    <name type="scientific">Panicum virgatum</name>
    <name type="common">Blackwell switchgrass</name>
    <dbReference type="NCBI Taxonomy" id="38727"/>
    <lineage>
        <taxon>Eukaryota</taxon>
        <taxon>Viridiplantae</taxon>
        <taxon>Streptophyta</taxon>
        <taxon>Embryophyta</taxon>
        <taxon>Tracheophyta</taxon>
        <taxon>Spermatophyta</taxon>
        <taxon>Magnoliopsida</taxon>
        <taxon>Liliopsida</taxon>
        <taxon>Poales</taxon>
        <taxon>Poaceae</taxon>
        <taxon>PACMAD clade</taxon>
        <taxon>Panicoideae</taxon>
        <taxon>Panicodae</taxon>
        <taxon>Paniceae</taxon>
        <taxon>Panicinae</taxon>
        <taxon>Panicum</taxon>
        <taxon>Panicum sect. Hiantes</taxon>
    </lineage>
</organism>
<dbReference type="GO" id="GO:0007623">
    <property type="term" value="P:circadian rhythm"/>
    <property type="evidence" value="ECO:0007669"/>
    <property type="project" value="InterPro"/>
</dbReference>
<dbReference type="AlphaFoldDB" id="A0A8T0RS39"/>
<dbReference type="EMBL" id="CM029046">
    <property type="protein sequence ID" value="KAG2588140.1"/>
    <property type="molecule type" value="Genomic_DNA"/>
</dbReference>
<proteinExistence type="predicted"/>
<dbReference type="GO" id="GO:0006355">
    <property type="term" value="P:regulation of DNA-templated transcription"/>
    <property type="evidence" value="ECO:0007669"/>
    <property type="project" value="InterPro"/>
</dbReference>
<protein>
    <submittedName>
        <fullName evidence="2">Uncharacterized protein</fullName>
    </submittedName>
</protein>
<feature type="region of interest" description="Disordered" evidence="1">
    <location>
        <begin position="64"/>
        <end position="93"/>
    </location>
</feature>
<sequence length="327" mass="35419">MSAIAHALKGQESEHTQEAIRMSTMAWYPLPQSGSAMSAGDEFFENQSAGWSLWSFSSSDDQRAAPSCSVKQESGGARSEEQPVPAPLEPHQCAHPTDEIFLSQFSDEDMRRMDAPFEALDMFPDSMHRLLSYEDMLSGVLTGNSSEDQDTELKLDRNGVDTLDTCGFPLFSHDLQNAEPDNTMDTPSMDKDGMGATKRSRSLADDESPRGFEALVLEELEDVVFLLTRNTRICFRDAFFRLAECSSKAPRCTGPSRLSVHPSAEGNASRAPAAAGCPERGTNAIDRTVADLTMRPPCPAPLEVHGSCLAGGSGAAAQSTTGWTARE</sequence>
<gene>
    <name evidence="2" type="ORF">PVAP13_5NG167800</name>
</gene>
<evidence type="ECO:0000313" key="2">
    <source>
        <dbReference type="EMBL" id="KAG2588140.1"/>
    </source>
</evidence>
<dbReference type="PANTHER" id="PTHR33334:SF6">
    <property type="entry name" value="OS01G0281100 PROTEIN"/>
    <property type="match status" value="1"/>
</dbReference>
<name>A0A8T0RS39_PANVG</name>
<feature type="region of interest" description="Disordered" evidence="1">
    <location>
        <begin position="174"/>
        <end position="208"/>
    </location>
</feature>
<feature type="region of interest" description="Disordered" evidence="1">
    <location>
        <begin position="249"/>
        <end position="281"/>
    </location>
</feature>
<evidence type="ECO:0000256" key="1">
    <source>
        <dbReference type="SAM" id="MobiDB-lite"/>
    </source>
</evidence>